<proteinExistence type="predicted"/>
<dbReference type="Proteomes" id="UP000694865">
    <property type="component" value="Unplaced"/>
</dbReference>
<dbReference type="RefSeq" id="XP_006817247.1">
    <property type="nucleotide sequence ID" value="XM_006817184.1"/>
</dbReference>
<dbReference type="GeneID" id="102806554"/>
<dbReference type="PANTHER" id="PTHR46787:SF1">
    <property type="entry name" value="MOLECULAR CHAPERONE MKKS"/>
    <property type="match status" value="1"/>
</dbReference>
<evidence type="ECO:0000313" key="2">
    <source>
        <dbReference type="RefSeq" id="XP_006817247.1"/>
    </source>
</evidence>
<dbReference type="SUPFAM" id="SSF48592">
    <property type="entry name" value="GroEL equatorial domain-like"/>
    <property type="match status" value="1"/>
</dbReference>
<organism evidence="1 2">
    <name type="scientific">Saccoglossus kowalevskii</name>
    <name type="common">Acorn worm</name>
    <dbReference type="NCBI Taxonomy" id="10224"/>
    <lineage>
        <taxon>Eukaryota</taxon>
        <taxon>Metazoa</taxon>
        <taxon>Hemichordata</taxon>
        <taxon>Enteropneusta</taxon>
        <taxon>Harrimaniidae</taxon>
        <taxon>Saccoglossus</taxon>
    </lineage>
</organism>
<sequence>MALQGGGYTEYCIIRHIKNKIHTSDVSILENLHCSRAQFVAVTDIFIKCLEEILHKLPNYVKHSMNWEESPAIKNGVLDAYDMKLNALQVSVEIANVILHVNNFIHDQN</sequence>
<dbReference type="InterPro" id="IPR027413">
    <property type="entry name" value="GROEL-like_equatorial_sf"/>
</dbReference>
<gene>
    <name evidence="2" type="primary">LOC102806554</name>
</gene>
<keyword evidence="1" id="KW-1185">Reference proteome</keyword>
<evidence type="ECO:0000313" key="1">
    <source>
        <dbReference type="Proteomes" id="UP000694865"/>
    </source>
</evidence>
<dbReference type="Gene3D" id="1.10.560.10">
    <property type="entry name" value="GroEL-like equatorial domain"/>
    <property type="match status" value="1"/>
</dbReference>
<dbReference type="PANTHER" id="PTHR46787">
    <property type="entry name" value="SYNDROMES PUTATIVE CHAPERONIN-RELATED"/>
    <property type="match status" value="1"/>
</dbReference>
<dbReference type="InterPro" id="IPR028790">
    <property type="entry name" value="MKKS"/>
</dbReference>
<accession>A0ABM0MB56</accession>
<protein>
    <submittedName>
        <fullName evidence="2">Uncharacterized protein LOC102806554</fullName>
    </submittedName>
</protein>
<name>A0ABM0MB56_SACKO</name>
<reference evidence="2" key="1">
    <citation type="submission" date="2025-08" db="UniProtKB">
        <authorList>
            <consortium name="RefSeq"/>
        </authorList>
    </citation>
    <scope>IDENTIFICATION</scope>
    <source>
        <tissue evidence="2">Testes</tissue>
    </source>
</reference>